<feature type="transmembrane region" description="Helical" evidence="1">
    <location>
        <begin position="72"/>
        <end position="96"/>
    </location>
</feature>
<feature type="transmembrane region" description="Helical" evidence="1">
    <location>
        <begin position="236"/>
        <end position="256"/>
    </location>
</feature>
<evidence type="ECO:0000313" key="3">
    <source>
        <dbReference type="Proteomes" id="UP000835052"/>
    </source>
</evidence>
<feature type="transmembrane region" description="Helical" evidence="1">
    <location>
        <begin position="203"/>
        <end position="224"/>
    </location>
</feature>
<dbReference type="SUPFAM" id="SSF81321">
    <property type="entry name" value="Family A G protein-coupled receptor-like"/>
    <property type="match status" value="1"/>
</dbReference>
<accession>A0A8S1HNS4</accession>
<name>A0A8S1HNS4_9PELO</name>
<dbReference type="AlphaFoldDB" id="A0A8S1HNS4"/>
<keyword evidence="1" id="KW-0472">Membrane</keyword>
<keyword evidence="1" id="KW-1133">Transmembrane helix</keyword>
<organism evidence="2 3">
    <name type="scientific">Caenorhabditis auriculariae</name>
    <dbReference type="NCBI Taxonomy" id="2777116"/>
    <lineage>
        <taxon>Eukaryota</taxon>
        <taxon>Metazoa</taxon>
        <taxon>Ecdysozoa</taxon>
        <taxon>Nematoda</taxon>
        <taxon>Chromadorea</taxon>
        <taxon>Rhabditida</taxon>
        <taxon>Rhabditina</taxon>
        <taxon>Rhabditomorpha</taxon>
        <taxon>Rhabditoidea</taxon>
        <taxon>Rhabditidae</taxon>
        <taxon>Peloderinae</taxon>
        <taxon>Caenorhabditis</taxon>
    </lineage>
</organism>
<dbReference type="InterPro" id="IPR019425">
    <property type="entry name" value="7TM_GPCR_serpentine_rcpt_Srt"/>
</dbReference>
<gene>
    <name evidence="2" type="ORF">CAUJ_LOCUS11840</name>
</gene>
<keyword evidence="3" id="KW-1185">Reference proteome</keyword>
<dbReference type="Pfam" id="PF10321">
    <property type="entry name" value="7TM_GPCR_Srt"/>
    <property type="match status" value="1"/>
</dbReference>
<proteinExistence type="predicted"/>
<protein>
    <submittedName>
        <fullName evidence="2">Uncharacterized protein</fullName>
    </submittedName>
</protein>
<dbReference type="EMBL" id="CAJGYM010000062">
    <property type="protein sequence ID" value="CAD6195922.1"/>
    <property type="molecule type" value="Genomic_DNA"/>
</dbReference>
<evidence type="ECO:0000313" key="2">
    <source>
        <dbReference type="EMBL" id="CAD6195922.1"/>
    </source>
</evidence>
<feature type="transmembrane region" description="Helical" evidence="1">
    <location>
        <begin position="108"/>
        <end position="131"/>
    </location>
</feature>
<sequence length="336" mass="38140">MDQIFKYGSVEAIPQFNCSGKTVEEWIALQGVPHIGLGLGIMFYGVLIEILYFPCLAAMLKKELIRLSCFKIMFLLGVIDTCAICMNSVITGFLLIDGAVFCKYPTPIYCIGATGLGLWCCACMLAMILAINRLMDIIHPKMFQTYFKGYRTIFVLMLPIAYGLYFICFTPSAVFSSKFVGWYFDPFLFTDGRFVYSNISHTINNVVVVVFSTFLYVAFCFVLCTRLKGTQNHSKFYKQIFLQSALICTATFLASVNYVLMQFAGMPIWFALVGQFGWQMSHGCPVFIYIFFNRTLRRNILGLCNLTYDPRKGKVGSYRPRSSFGTASEDPNMMMY</sequence>
<keyword evidence="1" id="KW-0812">Transmembrane</keyword>
<dbReference type="OrthoDB" id="5873245at2759"/>
<dbReference type="PANTHER" id="PTHR23021">
    <property type="entry name" value="SERPENTINE RECEPTOR, CLASS T"/>
    <property type="match status" value="1"/>
</dbReference>
<dbReference type="PANTHER" id="PTHR23021:SF11">
    <property type="entry name" value="SERPENTINE RECEPTOR, CLASS T"/>
    <property type="match status" value="1"/>
</dbReference>
<comment type="caution">
    <text evidence="2">The sequence shown here is derived from an EMBL/GenBank/DDBJ whole genome shotgun (WGS) entry which is preliminary data.</text>
</comment>
<feature type="transmembrane region" description="Helical" evidence="1">
    <location>
        <begin position="152"/>
        <end position="175"/>
    </location>
</feature>
<dbReference type="Proteomes" id="UP000835052">
    <property type="component" value="Unassembled WGS sequence"/>
</dbReference>
<reference evidence="2" key="1">
    <citation type="submission" date="2020-10" db="EMBL/GenBank/DDBJ databases">
        <authorList>
            <person name="Kikuchi T."/>
        </authorList>
    </citation>
    <scope>NUCLEOTIDE SEQUENCE</scope>
    <source>
        <strain evidence="2">NKZ352</strain>
    </source>
</reference>
<evidence type="ECO:0000256" key="1">
    <source>
        <dbReference type="SAM" id="Phobius"/>
    </source>
</evidence>
<feature type="transmembrane region" description="Helical" evidence="1">
    <location>
        <begin position="268"/>
        <end position="292"/>
    </location>
</feature>
<feature type="transmembrane region" description="Helical" evidence="1">
    <location>
        <begin position="41"/>
        <end position="60"/>
    </location>
</feature>